<protein>
    <submittedName>
        <fullName evidence="3">Procollagen-lysine,2-oxoglutarate 5-dioxygenase 2-like</fullName>
    </submittedName>
</protein>
<gene>
    <name evidence="3" type="primary">LOC106474399</name>
</gene>
<accession>A0ABM1TRA7</accession>
<dbReference type="InterPro" id="IPR057589">
    <property type="entry name" value="GT_PLOD"/>
</dbReference>
<organism evidence="2 3">
    <name type="scientific">Limulus polyphemus</name>
    <name type="common">Atlantic horseshoe crab</name>
    <dbReference type="NCBI Taxonomy" id="6850"/>
    <lineage>
        <taxon>Eukaryota</taxon>
        <taxon>Metazoa</taxon>
        <taxon>Ecdysozoa</taxon>
        <taxon>Arthropoda</taxon>
        <taxon>Chelicerata</taxon>
        <taxon>Merostomata</taxon>
        <taxon>Xiphosura</taxon>
        <taxon>Limulidae</taxon>
        <taxon>Limulus</taxon>
    </lineage>
</organism>
<dbReference type="RefSeq" id="XP_022258413.1">
    <property type="nucleotide sequence ID" value="XM_022402705.1"/>
</dbReference>
<evidence type="ECO:0000313" key="2">
    <source>
        <dbReference type="Proteomes" id="UP000694941"/>
    </source>
</evidence>
<dbReference type="GeneID" id="106474399"/>
<dbReference type="InterPro" id="IPR050757">
    <property type="entry name" value="Collagen_mod_GT25"/>
</dbReference>
<evidence type="ECO:0000313" key="3">
    <source>
        <dbReference type="RefSeq" id="XP_022258413.1"/>
    </source>
</evidence>
<feature type="domain" description="PLOD1-3-like GT" evidence="1">
    <location>
        <begin position="1"/>
        <end position="250"/>
    </location>
</feature>
<reference evidence="3" key="1">
    <citation type="submission" date="2025-08" db="UniProtKB">
        <authorList>
            <consortium name="RefSeq"/>
        </authorList>
    </citation>
    <scope>IDENTIFICATION</scope>
    <source>
        <tissue evidence="3">Muscle</tissue>
    </source>
</reference>
<dbReference type="PANTHER" id="PTHR10730">
    <property type="entry name" value="PROCOLLAGEN-LYSINE,2-OXOGLUTARATE 5-DIOXYGENASE/GLYCOSYLTRANSFERASE 25 FAMILY MEMBER"/>
    <property type="match status" value="1"/>
</dbReference>
<dbReference type="Pfam" id="PF25342">
    <property type="entry name" value="GT_PLOD"/>
    <property type="match status" value="1"/>
</dbReference>
<dbReference type="Proteomes" id="UP000694941">
    <property type="component" value="Unplaced"/>
</dbReference>
<dbReference type="PANTHER" id="PTHR10730:SF45">
    <property type="entry name" value="PROCOLLAGEN-LYSINE,2-OXOGLUTARATE 5-DIOXYGENASE"/>
    <property type="match status" value="1"/>
</dbReference>
<proteinExistence type="predicted"/>
<name>A0ABM1TRA7_LIMPO</name>
<keyword evidence="2" id="KW-1185">Reference proteome</keyword>
<evidence type="ECO:0000259" key="1">
    <source>
        <dbReference type="Pfam" id="PF25342"/>
    </source>
</evidence>
<feature type="non-terminal residue" evidence="3">
    <location>
        <position position="1"/>
    </location>
</feature>
<sequence>KLLVVTVATSETEGFQRFMSSAKLYGYQVEVLGLNEPWEGGDVLRYPGGGQKVNLLRNEMEKHKDKDDLVILFTDSYDVIFTDGPQEILKKFYKSKAKVLFSAEGFCWPDESLAKLYPKPEKGKRYLNSGVCLDFSYTGFMGFAPQIYKIVTHEVIENMDDDQLFYTKIFLQEDLRKDLSIKLDHKADIFQNLNGAVGDVELRFSSKDSYLHNSAYGTNPIVIHGNGPSKVILNSLGNYLARSWLPSEGCLVCKKDTISLKKKKVSELAEYHKEHVEEFISSHKHKYNSVTYLRKSSDTKEWHARNLGLEECTKLNCDYYFSVDSDAHITNPMTLRLLIEQNRPILAPLLARPNKLWSNFWGALSSDGYYSRSSDYLEIVKNNRR</sequence>